<dbReference type="PANTHER" id="PTHR30570:SF1">
    <property type="entry name" value="PHOSPHATE-BINDING PROTEIN PSTS"/>
    <property type="match status" value="1"/>
</dbReference>
<dbReference type="CDD" id="cd13654">
    <property type="entry name" value="PBP2_phosphate_like_2"/>
    <property type="match status" value="1"/>
</dbReference>
<reference evidence="4 5" key="1">
    <citation type="journal article" date="2019" name="Int. J. Syst. Evol. Microbiol.">
        <title>The Global Catalogue of Microorganisms (GCM) 10K type strain sequencing project: providing services to taxonomists for standard genome sequencing and annotation.</title>
        <authorList>
            <consortium name="The Broad Institute Genomics Platform"/>
            <consortium name="The Broad Institute Genome Sequencing Center for Infectious Disease"/>
            <person name="Wu L."/>
            <person name="Ma J."/>
        </authorList>
    </citation>
    <scope>NUCLEOTIDE SEQUENCE [LARGE SCALE GENOMIC DNA]</scope>
    <source>
        <strain evidence="4 5">DSM 29988</strain>
    </source>
</reference>
<keyword evidence="1" id="KW-0813">Transport</keyword>
<evidence type="ECO:0000313" key="4">
    <source>
        <dbReference type="EMBL" id="MFC7201922.1"/>
    </source>
</evidence>
<dbReference type="Proteomes" id="UP001596481">
    <property type="component" value="Unassembled WGS sequence"/>
</dbReference>
<dbReference type="Pfam" id="PF12849">
    <property type="entry name" value="PBP_like_2"/>
    <property type="match status" value="1"/>
</dbReference>
<dbReference type="SUPFAM" id="SSF53850">
    <property type="entry name" value="Periplasmic binding protein-like II"/>
    <property type="match status" value="1"/>
</dbReference>
<evidence type="ECO:0000313" key="5">
    <source>
        <dbReference type="Proteomes" id="UP001596481"/>
    </source>
</evidence>
<evidence type="ECO:0000256" key="2">
    <source>
        <dbReference type="ARBA" id="ARBA00022729"/>
    </source>
</evidence>
<dbReference type="NCBIfam" id="TIGR02136">
    <property type="entry name" value="ptsS_2"/>
    <property type="match status" value="1"/>
</dbReference>
<sequence length="341" mass="36784">MTHSHSDAHDSPARLTRRRTVLSTLGTLAISAVAGCLGGGDASPDTSTAAPVTTDDLGGELKIAGSSTVYPLTLAIGSAFMEGHPNVTVSVTSSGTGGGFADFFCAGRTVINDASRRIETDEMELCESRNIDPIEFQVATDALTVAVNPEADWIDCLTLDELAHIWRTDGATTWRDVRPEWPNVPIERYGPTPASGTFDYFSSVVLGDDTHRRDHEMTEQDNVIARRVSDSKNAIGYFGLAYYLRNRDAVRAAPIDDGSGTCVEPSPATTRSGAYGALSRPLYIYVARDRLARPEVAAFVHYYLERSVTVPAEIGYVPVDERTATTNLETLAELRSTATTE</sequence>
<evidence type="ECO:0000259" key="3">
    <source>
        <dbReference type="Pfam" id="PF12849"/>
    </source>
</evidence>
<dbReference type="InterPro" id="IPR006311">
    <property type="entry name" value="TAT_signal"/>
</dbReference>
<dbReference type="RefSeq" id="WP_390221224.1">
    <property type="nucleotide sequence ID" value="NZ_JBHTAA010000001.1"/>
</dbReference>
<keyword evidence="5" id="KW-1185">Reference proteome</keyword>
<gene>
    <name evidence="4" type="ORF">ACFQJC_00190</name>
</gene>
<dbReference type="InterPro" id="IPR050811">
    <property type="entry name" value="Phosphate_ABC_transporter"/>
</dbReference>
<dbReference type="Gene3D" id="3.40.190.10">
    <property type="entry name" value="Periplasmic binding protein-like II"/>
    <property type="match status" value="2"/>
</dbReference>
<dbReference type="PROSITE" id="PS51318">
    <property type="entry name" value="TAT"/>
    <property type="match status" value="1"/>
</dbReference>
<evidence type="ECO:0000256" key="1">
    <source>
        <dbReference type="ARBA" id="ARBA00022448"/>
    </source>
</evidence>
<protein>
    <submittedName>
        <fullName evidence="4">PstS family phosphate ABC transporter substrate-binding protein</fullName>
    </submittedName>
</protein>
<comment type="caution">
    <text evidence="4">The sequence shown here is derived from an EMBL/GenBank/DDBJ whole genome shotgun (WGS) entry which is preliminary data.</text>
</comment>
<feature type="domain" description="PBP" evidence="3">
    <location>
        <begin position="56"/>
        <end position="304"/>
    </location>
</feature>
<accession>A0ABD5Z9I8</accession>
<dbReference type="AlphaFoldDB" id="A0ABD5Z9I8"/>
<dbReference type="PANTHER" id="PTHR30570">
    <property type="entry name" value="PERIPLASMIC PHOSPHATE BINDING COMPONENT OF PHOSPHATE ABC TRANSPORTER"/>
    <property type="match status" value="1"/>
</dbReference>
<dbReference type="InterPro" id="IPR024370">
    <property type="entry name" value="PBP_domain"/>
</dbReference>
<organism evidence="4 5">
    <name type="scientific">Haloferax namakaokahaiae</name>
    <dbReference type="NCBI Taxonomy" id="1748331"/>
    <lineage>
        <taxon>Archaea</taxon>
        <taxon>Methanobacteriati</taxon>
        <taxon>Methanobacteriota</taxon>
        <taxon>Stenosarchaea group</taxon>
        <taxon>Halobacteria</taxon>
        <taxon>Halobacteriales</taxon>
        <taxon>Haloferacaceae</taxon>
        <taxon>Haloferax</taxon>
    </lineage>
</organism>
<dbReference type="EMBL" id="JBHTAA010000001">
    <property type="protein sequence ID" value="MFC7201922.1"/>
    <property type="molecule type" value="Genomic_DNA"/>
</dbReference>
<proteinExistence type="predicted"/>
<keyword evidence="2" id="KW-0732">Signal</keyword>
<name>A0ABD5Z9I8_9EURY</name>
<dbReference type="InterPro" id="IPR011862">
    <property type="entry name" value="Phos-bd"/>
</dbReference>